<name>A0A1W9KTG6_9BURK</name>
<dbReference type="PANTHER" id="PTHR34610:SF3">
    <property type="entry name" value="SSL7007 PROTEIN"/>
    <property type="match status" value="1"/>
</dbReference>
<dbReference type="NCBIfam" id="TIGR00305">
    <property type="entry name" value="putative toxin-antitoxin system toxin component, PIN family"/>
    <property type="match status" value="1"/>
</dbReference>
<comment type="caution">
    <text evidence="2">The sequence shown here is derived from an EMBL/GenBank/DDBJ whole genome shotgun (WGS) entry which is preliminary data.</text>
</comment>
<dbReference type="InterPro" id="IPR002850">
    <property type="entry name" value="PIN_toxin-like"/>
</dbReference>
<dbReference type="AlphaFoldDB" id="A0A1W9KTG6"/>
<dbReference type="Proteomes" id="UP000192505">
    <property type="component" value="Unassembled WGS sequence"/>
</dbReference>
<organism evidence="2 3">
    <name type="scientific">Rhodoferax ferrireducens</name>
    <dbReference type="NCBI Taxonomy" id="192843"/>
    <lineage>
        <taxon>Bacteria</taxon>
        <taxon>Pseudomonadati</taxon>
        <taxon>Pseudomonadota</taxon>
        <taxon>Betaproteobacteria</taxon>
        <taxon>Burkholderiales</taxon>
        <taxon>Comamonadaceae</taxon>
        <taxon>Rhodoferax</taxon>
    </lineage>
</organism>
<accession>A0A1W9KTG6</accession>
<dbReference type="EMBL" id="MTEI01000007">
    <property type="protein sequence ID" value="OQW87735.1"/>
    <property type="molecule type" value="Genomic_DNA"/>
</dbReference>
<dbReference type="SUPFAM" id="SSF88723">
    <property type="entry name" value="PIN domain-like"/>
    <property type="match status" value="1"/>
</dbReference>
<dbReference type="InterPro" id="IPR029060">
    <property type="entry name" value="PIN-like_dom_sf"/>
</dbReference>
<reference evidence="2 3" key="1">
    <citation type="submission" date="2017-01" db="EMBL/GenBank/DDBJ databases">
        <title>Novel large sulfur bacteria in the metagenomes of groundwater-fed chemosynthetic microbial mats in the Lake Huron basin.</title>
        <authorList>
            <person name="Sharrar A.M."/>
            <person name="Flood B.E."/>
            <person name="Bailey J.V."/>
            <person name="Jones D.S."/>
            <person name="Biddanda B."/>
            <person name="Ruberg S.A."/>
            <person name="Marcus D.N."/>
            <person name="Dick G.J."/>
        </authorList>
    </citation>
    <scope>NUCLEOTIDE SEQUENCE [LARGE SCALE GENOMIC DNA]</scope>
    <source>
        <strain evidence="2">A7</strain>
    </source>
</reference>
<evidence type="ECO:0000259" key="1">
    <source>
        <dbReference type="Pfam" id="PF13470"/>
    </source>
</evidence>
<sequence length="146" mass="16211">MSTQQKTALPPRIVLDTNVLYAGLYSANGTSYQLLHAIASGRVRIALSTPLLFEYEDVLKRNQSILALSDSEVDVVLDNLCAQADFQPIYFLWRPCLPDAKDDMVLELAVAAQVSRIVTFNAKDFRPAARFGIDVITPQTLLLELL</sequence>
<evidence type="ECO:0000313" key="2">
    <source>
        <dbReference type="EMBL" id="OQW87735.1"/>
    </source>
</evidence>
<gene>
    <name evidence="2" type="ORF">BWK72_12615</name>
</gene>
<evidence type="ECO:0000313" key="3">
    <source>
        <dbReference type="Proteomes" id="UP000192505"/>
    </source>
</evidence>
<dbReference type="Pfam" id="PF13470">
    <property type="entry name" value="PIN_3"/>
    <property type="match status" value="1"/>
</dbReference>
<feature type="domain" description="PIN" evidence="1">
    <location>
        <begin position="12"/>
        <end position="122"/>
    </location>
</feature>
<dbReference type="InterPro" id="IPR002716">
    <property type="entry name" value="PIN_dom"/>
</dbReference>
<dbReference type="PANTHER" id="PTHR34610">
    <property type="entry name" value="SSL7007 PROTEIN"/>
    <property type="match status" value="1"/>
</dbReference>
<protein>
    <submittedName>
        <fullName evidence="2">Putative toxin-antitoxin system toxin component, PIN family</fullName>
    </submittedName>
</protein>
<proteinExistence type="predicted"/>